<keyword evidence="1 5" id="KW-0806">Transcription termination</keyword>
<evidence type="ECO:0000256" key="6">
    <source>
        <dbReference type="NCBIfam" id="TIGR00922"/>
    </source>
</evidence>
<evidence type="ECO:0000259" key="8">
    <source>
        <dbReference type="SMART" id="SM00738"/>
    </source>
</evidence>
<proteinExistence type="inferred from homology"/>
<sequence>MIDEESGQITPSDTRNWYVIHCYSGYENKVRHNLEQRIETMDMKEKIFDVVIPTQEEIEVKDGKRRTVERHVFPGYVLVNMILTEESWYVVRNTPGVTGFVGMGNQPTALRPEEVSQILRRMEAEAPHIKVTFKIGERVRIVDGPFNDFRGSVSEIDQNRNKVRVMVNFFGRETPVELDFLQVEKA</sequence>
<keyword evidence="4 5" id="KW-0804">Transcription</keyword>
<dbReference type="InterPro" id="IPR036735">
    <property type="entry name" value="NGN_dom_sf"/>
</dbReference>
<dbReference type="InterPro" id="IPR001062">
    <property type="entry name" value="Transcrpt_antiterm_NusG"/>
</dbReference>
<dbReference type="Pfam" id="PF00467">
    <property type="entry name" value="KOW"/>
    <property type="match status" value="1"/>
</dbReference>
<dbReference type="CDD" id="cd09891">
    <property type="entry name" value="NGN_Bact_1"/>
    <property type="match status" value="1"/>
</dbReference>
<dbReference type="FunFam" id="2.30.30.30:FF:000002">
    <property type="entry name" value="Transcription termination/antitermination factor NusG"/>
    <property type="match status" value="1"/>
</dbReference>
<gene>
    <name evidence="5" type="primary">nusG</name>
    <name evidence="10" type="ORF">ADM99_13125</name>
</gene>
<evidence type="ECO:0000313" key="11">
    <source>
        <dbReference type="Proteomes" id="UP000050430"/>
    </source>
</evidence>
<dbReference type="OrthoDB" id="9809075at2"/>
<keyword evidence="3 5" id="KW-0805">Transcription regulation</keyword>
<comment type="similarity">
    <text evidence="5 7">Belongs to the NusG family.</text>
</comment>
<accession>A0A0P6WQ01</accession>
<dbReference type="InterPro" id="IPR008991">
    <property type="entry name" value="Translation_prot_SH3-like_sf"/>
</dbReference>
<dbReference type="GO" id="GO:0005829">
    <property type="term" value="C:cytosol"/>
    <property type="evidence" value="ECO:0007669"/>
    <property type="project" value="UniProtKB-ARBA"/>
</dbReference>
<dbReference type="GO" id="GO:0006354">
    <property type="term" value="P:DNA-templated transcription elongation"/>
    <property type="evidence" value="ECO:0007669"/>
    <property type="project" value="UniProtKB-UniRule"/>
</dbReference>
<dbReference type="InterPro" id="IPR047050">
    <property type="entry name" value="NGN"/>
</dbReference>
<dbReference type="Pfam" id="PF02357">
    <property type="entry name" value="NusG"/>
    <property type="match status" value="1"/>
</dbReference>
<dbReference type="HAMAP" id="MF_00948">
    <property type="entry name" value="NusG"/>
    <property type="match status" value="1"/>
</dbReference>
<evidence type="ECO:0000256" key="5">
    <source>
        <dbReference type="HAMAP-Rule" id="MF_00948"/>
    </source>
</evidence>
<dbReference type="CDD" id="cd06091">
    <property type="entry name" value="KOW_NusG"/>
    <property type="match status" value="1"/>
</dbReference>
<dbReference type="InterPro" id="IPR005824">
    <property type="entry name" value="KOW"/>
</dbReference>
<dbReference type="GO" id="GO:0031564">
    <property type="term" value="P:transcription antitermination"/>
    <property type="evidence" value="ECO:0007669"/>
    <property type="project" value="UniProtKB-UniRule"/>
</dbReference>
<evidence type="ECO:0000256" key="4">
    <source>
        <dbReference type="ARBA" id="ARBA00023163"/>
    </source>
</evidence>
<comment type="caution">
    <text evidence="10">The sequence shown here is derived from an EMBL/GenBank/DDBJ whole genome shotgun (WGS) entry which is preliminary data.</text>
</comment>
<dbReference type="SUPFAM" id="SSF50104">
    <property type="entry name" value="Translation proteins SH3-like domain"/>
    <property type="match status" value="1"/>
</dbReference>
<evidence type="ECO:0000256" key="1">
    <source>
        <dbReference type="ARBA" id="ARBA00022472"/>
    </source>
</evidence>
<evidence type="ECO:0000256" key="3">
    <source>
        <dbReference type="ARBA" id="ARBA00023015"/>
    </source>
</evidence>
<dbReference type="EMBL" id="LGCK01000013">
    <property type="protein sequence ID" value="KPL70871.1"/>
    <property type="molecule type" value="Genomic_DNA"/>
</dbReference>
<keyword evidence="11" id="KW-1185">Reference proteome</keyword>
<dbReference type="RefSeq" id="WP_062420848.1">
    <property type="nucleotide sequence ID" value="NZ_BBYA01000005.1"/>
</dbReference>
<organism evidence="10 11">
    <name type="scientific">Leptolinea tardivitalis</name>
    <dbReference type="NCBI Taxonomy" id="229920"/>
    <lineage>
        <taxon>Bacteria</taxon>
        <taxon>Bacillati</taxon>
        <taxon>Chloroflexota</taxon>
        <taxon>Anaerolineae</taxon>
        <taxon>Anaerolineales</taxon>
        <taxon>Anaerolineaceae</taxon>
        <taxon>Leptolinea</taxon>
    </lineage>
</organism>
<dbReference type="SMART" id="SM00738">
    <property type="entry name" value="NGN"/>
    <property type="match status" value="1"/>
</dbReference>
<dbReference type="Proteomes" id="UP000050430">
    <property type="component" value="Unassembled WGS sequence"/>
</dbReference>
<evidence type="ECO:0000313" key="10">
    <source>
        <dbReference type="EMBL" id="KPL70871.1"/>
    </source>
</evidence>
<dbReference type="InterPro" id="IPR006645">
    <property type="entry name" value="NGN-like_dom"/>
</dbReference>
<reference evidence="10 11" key="1">
    <citation type="submission" date="2015-07" db="EMBL/GenBank/DDBJ databases">
        <title>Genome sequence of Leptolinea tardivitalis DSM 16556.</title>
        <authorList>
            <person name="Hemp J."/>
            <person name="Ward L.M."/>
            <person name="Pace L.A."/>
            <person name="Fischer W.W."/>
        </authorList>
    </citation>
    <scope>NUCLEOTIDE SEQUENCE [LARGE SCALE GENOMIC DNA]</scope>
    <source>
        <strain evidence="10 11">YMTK-2</strain>
    </source>
</reference>
<evidence type="ECO:0000256" key="7">
    <source>
        <dbReference type="RuleBase" id="RU000538"/>
    </source>
</evidence>
<dbReference type="PRINTS" id="PR00338">
    <property type="entry name" value="NUSGTNSCPFCT"/>
</dbReference>
<feature type="domain" description="NusG-like N-terminal" evidence="8">
    <location>
        <begin position="14"/>
        <end position="122"/>
    </location>
</feature>
<dbReference type="STRING" id="229920.ADM99_13125"/>
<dbReference type="FunFam" id="3.30.70.940:FF:000002">
    <property type="entry name" value="Transcription termination/antitermination protein NusG"/>
    <property type="match status" value="1"/>
</dbReference>
<feature type="domain" description="KOW" evidence="9">
    <location>
        <begin position="132"/>
        <end position="159"/>
    </location>
</feature>
<dbReference type="AlphaFoldDB" id="A0A0P6WQ01"/>
<dbReference type="GO" id="GO:0032784">
    <property type="term" value="P:regulation of DNA-templated transcription elongation"/>
    <property type="evidence" value="ECO:0007669"/>
    <property type="project" value="InterPro"/>
</dbReference>
<dbReference type="InterPro" id="IPR014722">
    <property type="entry name" value="Rib_uL2_dom2"/>
</dbReference>
<comment type="function">
    <text evidence="5 7">Participates in transcription elongation, termination and antitermination.</text>
</comment>
<name>A0A0P6WQ01_9CHLR</name>
<dbReference type="PANTHER" id="PTHR30265:SF2">
    <property type="entry name" value="TRANSCRIPTION TERMINATION_ANTITERMINATION PROTEIN NUSG"/>
    <property type="match status" value="1"/>
</dbReference>
<protein>
    <recommendedName>
        <fullName evidence="5 6">Transcription termination/antitermination protein NusG</fullName>
    </recommendedName>
</protein>
<dbReference type="GO" id="GO:0006353">
    <property type="term" value="P:DNA-templated transcription termination"/>
    <property type="evidence" value="ECO:0007669"/>
    <property type="project" value="UniProtKB-UniRule"/>
</dbReference>
<dbReference type="SMART" id="SM00739">
    <property type="entry name" value="KOW"/>
    <property type="match status" value="1"/>
</dbReference>
<dbReference type="InterPro" id="IPR043425">
    <property type="entry name" value="NusG-like"/>
</dbReference>
<evidence type="ECO:0000259" key="9">
    <source>
        <dbReference type="SMART" id="SM00739"/>
    </source>
</evidence>
<keyword evidence="2 5" id="KW-0889">Transcription antitermination</keyword>
<dbReference type="NCBIfam" id="TIGR00922">
    <property type="entry name" value="nusG"/>
    <property type="match status" value="1"/>
</dbReference>
<dbReference type="Gene3D" id="3.30.70.940">
    <property type="entry name" value="NusG, N-terminal domain"/>
    <property type="match status" value="1"/>
</dbReference>
<dbReference type="Gene3D" id="2.30.30.30">
    <property type="match status" value="1"/>
</dbReference>
<dbReference type="PATRIC" id="fig|229920.5.peg.857"/>
<dbReference type="PANTHER" id="PTHR30265">
    <property type="entry name" value="RHO-INTERACTING TRANSCRIPTION TERMINATION FACTOR NUSG"/>
    <property type="match status" value="1"/>
</dbReference>
<evidence type="ECO:0000256" key="2">
    <source>
        <dbReference type="ARBA" id="ARBA00022814"/>
    </source>
</evidence>
<dbReference type="SUPFAM" id="SSF82679">
    <property type="entry name" value="N-utilization substance G protein NusG, N-terminal domain"/>
    <property type="match status" value="1"/>
</dbReference>